<dbReference type="EMBL" id="AMQN01005327">
    <property type="status" value="NOT_ANNOTATED_CDS"/>
    <property type="molecule type" value="Genomic_DNA"/>
</dbReference>
<dbReference type="OrthoDB" id="5403181at2759"/>
<evidence type="ECO:0000313" key="20">
    <source>
        <dbReference type="EnsemblMetazoa" id="CapteP102229"/>
    </source>
</evidence>
<dbReference type="InterPro" id="IPR002913">
    <property type="entry name" value="START_lipid-bd_dom"/>
</dbReference>
<organism evidence="19">
    <name type="scientific">Capitella teleta</name>
    <name type="common">Polychaete worm</name>
    <dbReference type="NCBI Taxonomy" id="283909"/>
    <lineage>
        <taxon>Eukaryota</taxon>
        <taxon>Metazoa</taxon>
        <taxon>Spiralia</taxon>
        <taxon>Lophotrochozoa</taxon>
        <taxon>Annelida</taxon>
        <taxon>Polychaeta</taxon>
        <taxon>Sedentaria</taxon>
        <taxon>Scolecida</taxon>
        <taxon>Capitellidae</taxon>
        <taxon>Capitella</taxon>
    </lineage>
</organism>
<evidence type="ECO:0000256" key="17">
    <source>
        <dbReference type="SAM" id="MobiDB-lite"/>
    </source>
</evidence>
<keyword evidence="6" id="KW-0597">Phosphoprotein</keyword>
<dbReference type="EnsemblMetazoa" id="CapteT102229">
    <property type="protein sequence ID" value="CapteP102229"/>
    <property type="gene ID" value="CapteG102229"/>
</dbReference>
<dbReference type="GO" id="GO:0008289">
    <property type="term" value="F:lipid binding"/>
    <property type="evidence" value="ECO:0007669"/>
    <property type="project" value="UniProtKB-KW"/>
</dbReference>
<evidence type="ECO:0000256" key="8">
    <source>
        <dbReference type="ARBA" id="ARBA00022990"/>
    </source>
</evidence>
<keyword evidence="4" id="KW-0813">Transport</keyword>
<evidence type="ECO:0000256" key="7">
    <source>
        <dbReference type="ARBA" id="ARBA00022846"/>
    </source>
</evidence>
<evidence type="ECO:0000256" key="6">
    <source>
        <dbReference type="ARBA" id="ARBA00022553"/>
    </source>
</evidence>
<name>R7VAQ5_CAPTE</name>
<dbReference type="GO" id="GO:0016020">
    <property type="term" value="C:membrane"/>
    <property type="evidence" value="ECO:0007669"/>
    <property type="project" value="UniProtKB-SubCell"/>
</dbReference>
<evidence type="ECO:0000256" key="4">
    <source>
        <dbReference type="ARBA" id="ARBA00022448"/>
    </source>
</evidence>
<evidence type="ECO:0000256" key="12">
    <source>
        <dbReference type="ARBA" id="ARBA00023136"/>
    </source>
</evidence>
<keyword evidence="9" id="KW-0445">Lipid transport</keyword>
<dbReference type="GO" id="GO:0005829">
    <property type="term" value="C:cytosol"/>
    <property type="evidence" value="ECO:0007669"/>
    <property type="project" value="UniProtKB-ARBA"/>
</dbReference>
<keyword evidence="7" id="KW-0282">Flagellum</keyword>
<dbReference type="CDD" id="cd08871">
    <property type="entry name" value="START_STARD10-like"/>
    <property type="match status" value="1"/>
</dbReference>
<dbReference type="Proteomes" id="UP000014760">
    <property type="component" value="Unassembled WGS sequence"/>
</dbReference>
<dbReference type="GO" id="GO:0006869">
    <property type="term" value="P:lipid transport"/>
    <property type="evidence" value="ECO:0007669"/>
    <property type="project" value="UniProtKB-KW"/>
</dbReference>
<dbReference type="AlphaFoldDB" id="R7VAQ5"/>
<dbReference type="HOGENOM" id="CLU_064150_2_0_1"/>
<dbReference type="Pfam" id="PF01852">
    <property type="entry name" value="START"/>
    <property type="match status" value="1"/>
</dbReference>
<dbReference type="OMA" id="PNYKPWH"/>
<evidence type="ECO:0000256" key="15">
    <source>
        <dbReference type="ARBA" id="ARBA00076937"/>
    </source>
</evidence>
<dbReference type="InterPro" id="IPR041951">
    <property type="entry name" value="STARD10_START"/>
</dbReference>
<feature type="domain" description="START" evidence="18">
    <location>
        <begin position="25"/>
        <end position="210"/>
    </location>
</feature>
<keyword evidence="13" id="KW-0966">Cell projection</keyword>
<evidence type="ECO:0000313" key="21">
    <source>
        <dbReference type="Proteomes" id="UP000014760"/>
    </source>
</evidence>
<evidence type="ECO:0000256" key="14">
    <source>
        <dbReference type="ARBA" id="ARBA00070345"/>
    </source>
</evidence>
<proteinExistence type="predicted"/>
<dbReference type="PROSITE" id="PS50848">
    <property type="entry name" value="START"/>
    <property type="match status" value="1"/>
</dbReference>
<keyword evidence="21" id="KW-1185">Reference proteome</keyword>
<sequence length="279" mass="32007">MEVGEVRIAEDRDYSELKRMCTCHDGWKQEYQKNGITVWTKMTEVSEFKMVKVHSTLKDVSANTLYDVLHDPGYRKSWDSSMVESYDICCLNPNNDIGYYSFKPPKPLKARDFVTLRSWLDMMNEKIIINHSVNHESVPVKKNCVRGISYMTGYYIQASGNPEQPGCVLSYVTQCDPKGKLPVWCVNKVAQYVAPKVMNKIHKAAKGYPKWKAKHNPQWKPWLYPEQMTLPRLQLNQILSIEDQKNAKVIDETNAQEAEEKEEVDGEDSSSLGSTADAE</sequence>
<evidence type="ECO:0000256" key="1">
    <source>
        <dbReference type="ARBA" id="ARBA00004230"/>
    </source>
</evidence>
<evidence type="ECO:0000256" key="9">
    <source>
        <dbReference type="ARBA" id="ARBA00023055"/>
    </source>
</evidence>
<keyword evidence="10" id="KW-0969">Cilium</keyword>
<dbReference type="PANTHER" id="PTHR19308">
    <property type="entry name" value="PHOSPHATIDYLCHOLINE TRANSFER PROTEIN"/>
    <property type="match status" value="1"/>
</dbReference>
<keyword evidence="11" id="KW-0446">Lipid-binding</keyword>
<dbReference type="Gene3D" id="3.30.530.20">
    <property type="match status" value="1"/>
</dbReference>
<reference evidence="21" key="1">
    <citation type="submission" date="2012-12" db="EMBL/GenBank/DDBJ databases">
        <authorList>
            <person name="Hellsten U."/>
            <person name="Grimwood J."/>
            <person name="Chapman J.A."/>
            <person name="Shapiro H."/>
            <person name="Aerts A."/>
            <person name="Otillar R.P."/>
            <person name="Terry A.Y."/>
            <person name="Boore J.L."/>
            <person name="Simakov O."/>
            <person name="Marletaz F."/>
            <person name="Cho S.-J."/>
            <person name="Edsinger-Gonzales E."/>
            <person name="Havlak P."/>
            <person name="Kuo D.-H."/>
            <person name="Larsson T."/>
            <person name="Lv J."/>
            <person name="Arendt D."/>
            <person name="Savage R."/>
            <person name="Osoegawa K."/>
            <person name="de Jong P."/>
            <person name="Lindberg D.R."/>
            <person name="Seaver E.C."/>
            <person name="Weisblat D.A."/>
            <person name="Putnam N.H."/>
            <person name="Grigoriev I.V."/>
            <person name="Rokhsar D.S."/>
        </authorList>
    </citation>
    <scope>NUCLEOTIDE SEQUENCE</scope>
    <source>
        <strain evidence="21">I ESC-2004</strain>
    </source>
</reference>
<dbReference type="EMBL" id="AMQN01005326">
    <property type="status" value="NOT_ANNOTATED_CDS"/>
    <property type="molecule type" value="Genomic_DNA"/>
</dbReference>
<protein>
    <recommendedName>
        <fullName evidence="14">START domain-containing protein 10</fullName>
    </recommendedName>
    <alternativeName>
        <fullName evidence="15">PCTP-like protein</fullName>
    </alternativeName>
    <alternativeName>
        <fullName evidence="16">StAR-related lipid transfer protein 10</fullName>
    </alternativeName>
</protein>
<evidence type="ECO:0000256" key="10">
    <source>
        <dbReference type="ARBA" id="ARBA00023069"/>
    </source>
</evidence>
<evidence type="ECO:0000256" key="3">
    <source>
        <dbReference type="ARBA" id="ARBA00004496"/>
    </source>
</evidence>
<evidence type="ECO:0000256" key="16">
    <source>
        <dbReference type="ARBA" id="ARBA00080073"/>
    </source>
</evidence>
<dbReference type="SUPFAM" id="SSF55961">
    <property type="entry name" value="Bet v1-like"/>
    <property type="match status" value="1"/>
</dbReference>
<dbReference type="SMART" id="SM00234">
    <property type="entry name" value="START"/>
    <property type="match status" value="1"/>
</dbReference>
<dbReference type="InterPro" id="IPR051213">
    <property type="entry name" value="START_lipid_transfer"/>
</dbReference>
<dbReference type="EMBL" id="KB295685">
    <property type="protein sequence ID" value="ELU12780.1"/>
    <property type="molecule type" value="Genomic_DNA"/>
</dbReference>
<dbReference type="GO" id="GO:0031514">
    <property type="term" value="C:motile cilium"/>
    <property type="evidence" value="ECO:0007669"/>
    <property type="project" value="UniProtKB-SubCell"/>
</dbReference>
<evidence type="ECO:0000313" key="19">
    <source>
        <dbReference type="EMBL" id="ELU12780.1"/>
    </source>
</evidence>
<comment type="subcellular location">
    <subcellularLocation>
        <location evidence="1">Cell projection</location>
        <location evidence="1">Cilium</location>
        <location evidence="1">Flagellum</location>
    </subcellularLocation>
    <subcellularLocation>
        <location evidence="3">Cytoplasm</location>
    </subcellularLocation>
    <subcellularLocation>
        <location evidence="2">Membrane</location>
    </subcellularLocation>
</comment>
<evidence type="ECO:0000256" key="5">
    <source>
        <dbReference type="ARBA" id="ARBA00022490"/>
    </source>
</evidence>
<gene>
    <name evidence="19" type="ORF">CAPTEDRAFT_102229</name>
</gene>
<dbReference type="STRING" id="283909.R7VAQ5"/>
<feature type="region of interest" description="Disordered" evidence="17">
    <location>
        <begin position="246"/>
        <end position="279"/>
    </location>
</feature>
<dbReference type="FunFam" id="3.30.530.20:FF:000008">
    <property type="entry name" value="START domain containing 10"/>
    <property type="match status" value="1"/>
</dbReference>
<feature type="compositionally biased region" description="Acidic residues" evidence="17">
    <location>
        <begin position="257"/>
        <end position="268"/>
    </location>
</feature>
<evidence type="ECO:0000256" key="2">
    <source>
        <dbReference type="ARBA" id="ARBA00004370"/>
    </source>
</evidence>
<evidence type="ECO:0000256" key="13">
    <source>
        <dbReference type="ARBA" id="ARBA00023273"/>
    </source>
</evidence>
<dbReference type="InterPro" id="IPR023393">
    <property type="entry name" value="START-like_dom_sf"/>
</dbReference>
<accession>R7VAQ5</accession>
<reference evidence="20" key="3">
    <citation type="submission" date="2015-06" db="UniProtKB">
        <authorList>
            <consortium name="EnsemblMetazoa"/>
        </authorList>
    </citation>
    <scope>IDENTIFICATION</scope>
</reference>
<evidence type="ECO:0000259" key="18">
    <source>
        <dbReference type="PROSITE" id="PS50848"/>
    </source>
</evidence>
<keyword evidence="8" id="KW-0007">Acetylation</keyword>
<reference evidence="19 21" key="2">
    <citation type="journal article" date="2013" name="Nature">
        <title>Insights into bilaterian evolution from three spiralian genomes.</title>
        <authorList>
            <person name="Simakov O."/>
            <person name="Marletaz F."/>
            <person name="Cho S.J."/>
            <person name="Edsinger-Gonzales E."/>
            <person name="Havlak P."/>
            <person name="Hellsten U."/>
            <person name="Kuo D.H."/>
            <person name="Larsson T."/>
            <person name="Lv J."/>
            <person name="Arendt D."/>
            <person name="Savage R."/>
            <person name="Osoegawa K."/>
            <person name="de Jong P."/>
            <person name="Grimwood J."/>
            <person name="Chapman J.A."/>
            <person name="Shapiro H."/>
            <person name="Aerts A."/>
            <person name="Otillar R.P."/>
            <person name="Terry A.Y."/>
            <person name="Boore J.L."/>
            <person name="Grigoriev I.V."/>
            <person name="Lindberg D.R."/>
            <person name="Seaver E.C."/>
            <person name="Weisblat D.A."/>
            <person name="Putnam N.H."/>
            <person name="Rokhsar D.S."/>
        </authorList>
    </citation>
    <scope>NUCLEOTIDE SEQUENCE</scope>
    <source>
        <strain evidence="19 21">I ESC-2004</strain>
    </source>
</reference>
<dbReference type="PANTHER" id="PTHR19308:SF14">
    <property type="entry name" value="START DOMAIN-CONTAINING PROTEIN"/>
    <property type="match status" value="1"/>
</dbReference>
<keyword evidence="12" id="KW-0472">Membrane</keyword>
<evidence type="ECO:0000256" key="11">
    <source>
        <dbReference type="ARBA" id="ARBA00023121"/>
    </source>
</evidence>
<keyword evidence="5" id="KW-0963">Cytoplasm</keyword>